<dbReference type="KEGG" id="ifl:C1H71_19660"/>
<evidence type="ECO:0000313" key="5">
    <source>
        <dbReference type="EMBL" id="QBC45522.1"/>
    </source>
</evidence>
<protein>
    <recommendedName>
        <fullName evidence="4">Type III secretion system flagellar brake protein YcgR PilZN domain-containing protein</fullName>
    </recommendedName>
</protein>
<keyword evidence="3" id="KW-0975">Bacterial flagellum</keyword>
<evidence type="ECO:0000256" key="1">
    <source>
        <dbReference type="ARBA" id="ARBA00022636"/>
    </source>
</evidence>
<dbReference type="Pfam" id="PF07317">
    <property type="entry name" value="PilZN"/>
    <property type="match status" value="1"/>
</dbReference>
<dbReference type="InterPro" id="IPR012349">
    <property type="entry name" value="Split_barrel_FMN-bd"/>
</dbReference>
<dbReference type="GO" id="GO:0000166">
    <property type="term" value="F:nucleotide binding"/>
    <property type="evidence" value="ECO:0007669"/>
    <property type="project" value="UniProtKB-KW"/>
</dbReference>
<accession>A0A7G3GET7</accession>
<dbReference type="RefSeq" id="WP_130108028.1">
    <property type="nucleotide sequence ID" value="NZ_CP025781.1"/>
</dbReference>
<name>A0A7G3GET7_9NEIS</name>
<evidence type="ECO:0000256" key="2">
    <source>
        <dbReference type="ARBA" id="ARBA00022741"/>
    </source>
</evidence>
<evidence type="ECO:0000259" key="4">
    <source>
        <dbReference type="Pfam" id="PF07317"/>
    </source>
</evidence>
<dbReference type="InterPro" id="IPR009926">
    <property type="entry name" value="T3SS_YcgR_PilZN"/>
</dbReference>
<dbReference type="Gene3D" id="2.40.10.220">
    <property type="entry name" value="predicted glycosyltransferase like domains"/>
    <property type="match status" value="1"/>
</dbReference>
<feature type="domain" description="Type III secretion system flagellar brake protein YcgR PilZN" evidence="4">
    <location>
        <begin position="20"/>
        <end position="124"/>
    </location>
</feature>
<proteinExistence type="predicted"/>
<sequence>MNFKTSLTFLAEHGNTLNEFRKTERKEVLNFLQQLQRFNEPITIFVNENEDLIICVLIEINEQDNLLYFENTLPDIQINTGNSAICVAALGGGALIQFEINPLNHGHINTRPILQAPIPGSLIRLQRREHFRSKAPVINPYFCTIQLGNKQILRMPINDISIGGLSCWIPSDKLALIQLSEPYQSTLELGPHCIIHTQIKCCCVLPPEQDHTPSSEHLFSGLFLNKDHQFDVKLQAATRQLELAQRSLLQ</sequence>
<gene>
    <name evidence="5" type="ORF">C1H71_19660</name>
</gene>
<dbReference type="AlphaFoldDB" id="A0A7G3GET7"/>
<keyword evidence="6" id="KW-1185">Reference proteome</keyword>
<keyword evidence="2" id="KW-0547">Nucleotide-binding</keyword>
<dbReference type="EMBL" id="CP025781">
    <property type="protein sequence ID" value="QBC45522.1"/>
    <property type="molecule type" value="Genomic_DNA"/>
</dbReference>
<organism evidence="5 6">
    <name type="scientific">Iodobacter fluviatilis</name>
    <dbReference type="NCBI Taxonomy" id="537"/>
    <lineage>
        <taxon>Bacteria</taxon>
        <taxon>Pseudomonadati</taxon>
        <taxon>Pseudomonadota</taxon>
        <taxon>Betaproteobacteria</taxon>
        <taxon>Neisseriales</taxon>
        <taxon>Chitinibacteraceae</taxon>
        <taxon>Iodobacter</taxon>
    </lineage>
</organism>
<evidence type="ECO:0000256" key="3">
    <source>
        <dbReference type="ARBA" id="ARBA00023143"/>
    </source>
</evidence>
<dbReference type="Gene3D" id="2.30.110.10">
    <property type="entry name" value="Electron Transport, Fmn-binding Protein, Chain A"/>
    <property type="match status" value="1"/>
</dbReference>
<reference evidence="5 6" key="1">
    <citation type="submission" date="2018-01" db="EMBL/GenBank/DDBJ databases">
        <title>Genome sequence of Iodobacter sp. strain PCH194 isolated from Indian Trans-Himalaya.</title>
        <authorList>
            <person name="Kumar V."/>
            <person name="Thakur V."/>
            <person name="Kumar S."/>
            <person name="Singh D."/>
        </authorList>
    </citation>
    <scope>NUCLEOTIDE SEQUENCE [LARGE SCALE GENOMIC DNA]</scope>
    <source>
        <strain evidence="5 6">PCH194</strain>
    </source>
</reference>
<keyword evidence="1" id="KW-0973">c-di-GMP</keyword>
<dbReference type="Proteomes" id="UP000515917">
    <property type="component" value="Chromosome"/>
</dbReference>
<evidence type="ECO:0000313" key="6">
    <source>
        <dbReference type="Proteomes" id="UP000515917"/>
    </source>
</evidence>